<sequence>MAIYLKYTESLTGRKLQKRGGQAGGQREVLSGLLFVLVAHRLKPLRSQLVRRAVGRRNRDALIIQQQLVLAASLFELSLQLLQLVGHAKVGRHIEAVVAETVIGFVCRKLTFGFQKYCLYPVFQFETNLYSTILLEQASSQRNIHKILV</sequence>
<dbReference type="EMBL" id="CAXDID020000047">
    <property type="protein sequence ID" value="CAL6003324.1"/>
    <property type="molecule type" value="Genomic_DNA"/>
</dbReference>
<reference evidence="1 2" key="1">
    <citation type="submission" date="2024-07" db="EMBL/GenBank/DDBJ databases">
        <authorList>
            <person name="Akdeniz Z."/>
        </authorList>
    </citation>
    <scope>NUCLEOTIDE SEQUENCE [LARGE SCALE GENOMIC DNA]</scope>
</reference>
<protein>
    <submittedName>
        <fullName evidence="1">Hypothetical_protein</fullName>
    </submittedName>
</protein>
<accession>A0ABP1HW19</accession>
<evidence type="ECO:0000313" key="2">
    <source>
        <dbReference type="Proteomes" id="UP001642409"/>
    </source>
</evidence>
<evidence type="ECO:0000313" key="1">
    <source>
        <dbReference type="EMBL" id="CAL6003324.1"/>
    </source>
</evidence>
<organism evidence="1 2">
    <name type="scientific">Hexamita inflata</name>
    <dbReference type="NCBI Taxonomy" id="28002"/>
    <lineage>
        <taxon>Eukaryota</taxon>
        <taxon>Metamonada</taxon>
        <taxon>Diplomonadida</taxon>
        <taxon>Hexamitidae</taxon>
        <taxon>Hexamitinae</taxon>
        <taxon>Hexamita</taxon>
    </lineage>
</organism>
<name>A0ABP1HW19_9EUKA</name>
<proteinExistence type="predicted"/>
<comment type="caution">
    <text evidence="1">The sequence shown here is derived from an EMBL/GenBank/DDBJ whole genome shotgun (WGS) entry which is preliminary data.</text>
</comment>
<gene>
    <name evidence="1" type="ORF">HINF_LOCUS18345</name>
</gene>
<keyword evidence="2" id="KW-1185">Reference proteome</keyword>
<dbReference type="Proteomes" id="UP001642409">
    <property type="component" value="Unassembled WGS sequence"/>
</dbReference>